<dbReference type="InterPro" id="IPR000580">
    <property type="entry name" value="TSC22/Bun"/>
</dbReference>
<evidence type="ECO:0000313" key="6">
    <source>
        <dbReference type="WBParaSite" id="TCONS_00010542.p1"/>
    </source>
</evidence>
<dbReference type="Pfam" id="PF00004">
    <property type="entry name" value="AAA"/>
    <property type="match status" value="1"/>
</dbReference>
<dbReference type="PANTHER" id="PTHR12348">
    <property type="entry name" value="TSC22"/>
    <property type="match status" value="1"/>
</dbReference>
<evidence type="ECO:0000259" key="3">
    <source>
        <dbReference type="Pfam" id="PF00004"/>
    </source>
</evidence>
<dbReference type="InterPro" id="IPR029058">
    <property type="entry name" value="AB_hydrolase_fold"/>
</dbReference>
<evidence type="ECO:0000256" key="2">
    <source>
        <dbReference type="SAM" id="MobiDB-lite"/>
    </source>
</evidence>
<dbReference type="Gene3D" id="3.40.50.300">
    <property type="entry name" value="P-loop containing nucleotide triphosphate hydrolases"/>
    <property type="match status" value="1"/>
</dbReference>
<feature type="domain" description="ATPase AAA-type core" evidence="3">
    <location>
        <begin position="409"/>
        <end position="528"/>
    </location>
</feature>
<dbReference type="InterPro" id="IPR049492">
    <property type="entry name" value="BD-FAE-like_dom"/>
</dbReference>
<feature type="region of interest" description="Disordered" evidence="2">
    <location>
        <begin position="661"/>
        <end position="686"/>
    </location>
</feature>
<dbReference type="CDD" id="cd21936">
    <property type="entry name" value="ZIP_TSC22D"/>
    <property type="match status" value="1"/>
</dbReference>
<dbReference type="SUPFAM" id="SSF58026">
    <property type="entry name" value="Delta-sleep-inducing peptide immunoreactive peptide"/>
    <property type="match status" value="1"/>
</dbReference>
<dbReference type="GO" id="GO:0016887">
    <property type="term" value="F:ATP hydrolysis activity"/>
    <property type="evidence" value="ECO:0007669"/>
    <property type="project" value="InterPro"/>
</dbReference>
<dbReference type="Gene3D" id="3.40.50.1820">
    <property type="entry name" value="alpha/beta hydrolase"/>
    <property type="match status" value="1"/>
</dbReference>
<accession>A0AAF5DDP3</accession>
<dbReference type="Pfam" id="PF20434">
    <property type="entry name" value="BD-FAE"/>
    <property type="match status" value="1"/>
</dbReference>
<protein>
    <submittedName>
        <fullName evidence="6">Abhydrolase_3 domain-containing protein</fullName>
    </submittedName>
</protein>
<dbReference type="InterPro" id="IPR003959">
    <property type="entry name" value="ATPase_AAA_core"/>
</dbReference>
<feature type="domain" description="BD-FAE-like" evidence="4">
    <location>
        <begin position="1101"/>
        <end position="1185"/>
    </location>
</feature>
<sequence length="1304" mass="150144">MLIKIDDNQFEITSKGKYSWISYTCKKTPQKNFNKYLIYIEIIKLLDYSLMIFPNNNIYESFLNIIFNFSTFFSQNYLNSLVIKKKFSQLKKDNCIPKEKLFIFTSKRIVSMERGILNDIYLKVKESLVVDKSTKDKNVSTVEDKKDLELYLDIEDNEINVNDEDSSNISSSLVVISCARKMYNAMMERREKEDMKNFLNDDTEIFKDVVDVEKCLIKVQAKVRERIAKREVEKIRQEEHKLLGLNIDSRLESKEKQLEFLCYLNQNNNDIILNEIKLHEELKETLNLLRDVYYGIHTNPTIKPFELDLTKIISTCQLQSVKLIKELLLLDAIQLKQDEENIIFDTLTSYDVDISICTKNKLNEHTRKITRKEKIIRYDLRNFLYLTKIFPHSLISWRTNVSIPKVPFLFVGKKGTGKRSWTDAIISKLNAPSIKVNINLFKNRLSRRKRLIASINNFCKSDPYTIVVFEKLDVFSKGLKNNTYKRSIIHLLNLLLEIPDLLIIGHVNSTSNLNDHVLNCFKHHIYLSTIIPPTQQYDMISTHLCSKDKNKITIKNGDSRSLINQQYRKLSGTIKRRMRPADIINCIYCSDIDKNISLDNKKPLDMTTFPQWNEDECNRNIVNETAQNNEKYNHAYCGNSLLLRRKNKCFTFSNIPSEHSSDNCVSTPTIRSTNSLPPSTPTDNMSINATTRFKKRIGEPKHTRGRWNCHDYFYIGEQSSENNNTKNNKDIVRLRTNTISSNREFHTPIESSIKSSEFVHPFQKVEDLVGSPTNSSAYMSIPSSQSQKFSASVSPCMSHISILSYDKTVNSFSMDMTDESDDENSTPLSDSFSYSPASSTCRYGKPKTIYSTLPKKIITPLIKTDNQGNEDYCEGNNIISDYQNSPSALSAGDLSNQFKFEKALKKTPMSEKSFKMLINRNDSVPDTENKSENLDKNANIKLPTMINDKKNVDYVRKPKCSSRNNQSLVAIDHKIEQAMDLVKTHLMFAVREEVDSLRSRIKELEATAVRLERENNFLKEHIPPSILQKYLSTNMISYDQQSNDFLYSCSNFCPGYKPDEAIKSFVKVLEEQYNKNLNEIVKKELDVSYGPNKIDIWGDKSDKLFVYIHGGYWQEGCKEGATSIVKPLVDNNIQVVCVGYTLGNKISLEKVIEEVRCCITFLHKRYPSSEIILSGHSAGAHLAAKVCENEEIGNIVKKLVLYSGIFELYDLVGTYIGNPINLTVDNVKIYSVDFEKLKKNYSGKIMLFVGGFESPKIKQQSNFFSNKLNVSFHIIPNEDHFSYIKKLADVTSPTTDMTISFINE</sequence>
<feature type="coiled-coil region" evidence="1">
    <location>
        <begin position="987"/>
        <end position="1021"/>
    </location>
</feature>
<reference evidence="6" key="1">
    <citation type="submission" date="2024-02" db="UniProtKB">
        <authorList>
            <consortium name="WormBaseParasite"/>
        </authorList>
    </citation>
    <scope>IDENTIFICATION</scope>
</reference>
<dbReference type="PROSITE" id="PS50096">
    <property type="entry name" value="IQ"/>
    <property type="match status" value="1"/>
</dbReference>
<dbReference type="InterPro" id="IPR027417">
    <property type="entry name" value="P-loop_NTPase"/>
</dbReference>
<dbReference type="WBParaSite" id="TCONS_00010542.p1">
    <property type="protein sequence ID" value="TCONS_00010542.p1"/>
    <property type="gene ID" value="XLOC_003794"/>
</dbReference>
<dbReference type="PANTHER" id="PTHR12348:SF26">
    <property type="entry name" value="PROTEIN TSCT-1"/>
    <property type="match status" value="1"/>
</dbReference>
<evidence type="ECO:0000256" key="1">
    <source>
        <dbReference type="SAM" id="Coils"/>
    </source>
</evidence>
<name>A0AAF5DDP3_STRER</name>
<evidence type="ECO:0000313" key="5">
    <source>
        <dbReference type="Proteomes" id="UP000035681"/>
    </source>
</evidence>
<dbReference type="AlphaFoldDB" id="A0AAF5DDP3"/>
<evidence type="ECO:0000259" key="4">
    <source>
        <dbReference type="Pfam" id="PF20434"/>
    </source>
</evidence>
<dbReference type="GO" id="GO:0005524">
    <property type="term" value="F:ATP binding"/>
    <property type="evidence" value="ECO:0007669"/>
    <property type="project" value="InterPro"/>
</dbReference>
<dbReference type="Pfam" id="PF01166">
    <property type="entry name" value="TSC22"/>
    <property type="match status" value="1"/>
</dbReference>
<proteinExistence type="predicted"/>
<dbReference type="Gene3D" id="1.20.5.490">
    <property type="entry name" value="Single helix bin"/>
    <property type="match status" value="1"/>
</dbReference>
<dbReference type="GO" id="GO:0006357">
    <property type="term" value="P:regulation of transcription by RNA polymerase II"/>
    <property type="evidence" value="ECO:0007669"/>
    <property type="project" value="InterPro"/>
</dbReference>
<keyword evidence="5" id="KW-1185">Reference proteome</keyword>
<keyword evidence="1" id="KW-0175">Coiled coil</keyword>
<dbReference type="SUPFAM" id="SSF53474">
    <property type="entry name" value="alpha/beta-Hydrolases"/>
    <property type="match status" value="1"/>
</dbReference>
<dbReference type="Proteomes" id="UP000035681">
    <property type="component" value="Unplaced"/>
</dbReference>
<dbReference type="SUPFAM" id="SSF52540">
    <property type="entry name" value="P-loop containing nucleoside triphosphate hydrolases"/>
    <property type="match status" value="1"/>
</dbReference>
<organism evidence="5 6">
    <name type="scientific">Strongyloides stercoralis</name>
    <name type="common">Threadworm</name>
    <dbReference type="NCBI Taxonomy" id="6248"/>
    <lineage>
        <taxon>Eukaryota</taxon>
        <taxon>Metazoa</taxon>
        <taxon>Ecdysozoa</taxon>
        <taxon>Nematoda</taxon>
        <taxon>Chromadorea</taxon>
        <taxon>Rhabditida</taxon>
        <taxon>Tylenchina</taxon>
        <taxon>Panagrolaimomorpha</taxon>
        <taxon>Strongyloidoidea</taxon>
        <taxon>Strongyloididae</taxon>
        <taxon>Strongyloides</taxon>
    </lineage>
</organism>